<sequence length="42" mass="4492">MADSDDTHPVSEVGDVSSVHPAQGQPVLHLHVREGISRRTSS</sequence>
<proteinExistence type="predicted"/>
<protein>
    <submittedName>
        <fullName evidence="2">Uncharacterized protein</fullName>
    </submittedName>
</protein>
<organism evidence="2">
    <name type="scientific">Anguilla anguilla</name>
    <name type="common">European freshwater eel</name>
    <name type="synonym">Muraena anguilla</name>
    <dbReference type="NCBI Taxonomy" id="7936"/>
    <lineage>
        <taxon>Eukaryota</taxon>
        <taxon>Metazoa</taxon>
        <taxon>Chordata</taxon>
        <taxon>Craniata</taxon>
        <taxon>Vertebrata</taxon>
        <taxon>Euteleostomi</taxon>
        <taxon>Actinopterygii</taxon>
        <taxon>Neopterygii</taxon>
        <taxon>Teleostei</taxon>
        <taxon>Anguilliformes</taxon>
        <taxon>Anguillidae</taxon>
        <taxon>Anguilla</taxon>
    </lineage>
</organism>
<accession>A0A0E9UZI6</accession>
<reference evidence="2" key="1">
    <citation type="submission" date="2014-11" db="EMBL/GenBank/DDBJ databases">
        <authorList>
            <person name="Amaro Gonzalez C."/>
        </authorList>
    </citation>
    <scope>NUCLEOTIDE SEQUENCE</scope>
</reference>
<dbReference type="EMBL" id="GBXM01037313">
    <property type="protein sequence ID" value="JAH71264.1"/>
    <property type="molecule type" value="Transcribed_RNA"/>
</dbReference>
<feature type="region of interest" description="Disordered" evidence="1">
    <location>
        <begin position="1"/>
        <end position="42"/>
    </location>
</feature>
<evidence type="ECO:0000256" key="1">
    <source>
        <dbReference type="SAM" id="MobiDB-lite"/>
    </source>
</evidence>
<name>A0A0E9UZI6_ANGAN</name>
<reference evidence="2" key="2">
    <citation type="journal article" date="2015" name="Fish Shellfish Immunol.">
        <title>Early steps in the European eel (Anguilla anguilla)-Vibrio vulnificus interaction in the gills: Role of the RtxA13 toxin.</title>
        <authorList>
            <person name="Callol A."/>
            <person name="Pajuelo D."/>
            <person name="Ebbesson L."/>
            <person name="Teles M."/>
            <person name="MacKenzie S."/>
            <person name="Amaro C."/>
        </authorList>
    </citation>
    <scope>NUCLEOTIDE SEQUENCE</scope>
</reference>
<feature type="compositionally biased region" description="Basic and acidic residues" evidence="1">
    <location>
        <begin position="31"/>
        <end position="42"/>
    </location>
</feature>
<dbReference type="AlphaFoldDB" id="A0A0E9UZI6"/>
<evidence type="ECO:0000313" key="2">
    <source>
        <dbReference type="EMBL" id="JAH71264.1"/>
    </source>
</evidence>